<keyword evidence="4 5" id="KW-0012">Acyltransferase</keyword>
<dbReference type="CTD" id="38909"/>
<dbReference type="PIRSF" id="PIRSF015892">
    <property type="entry name" value="N-myristl_transf"/>
    <property type="match status" value="1"/>
</dbReference>
<dbReference type="Pfam" id="PF01233">
    <property type="entry name" value="NMT"/>
    <property type="match status" value="1"/>
</dbReference>
<name>A0A6P8JUN8_DROMA</name>
<keyword evidence="10" id="KW-1185">Reference proteome</keyword>
<evidence type="ECO:0000313" key="11">
    <source>
        <dbReference type="RefSeq" id="XP_033159975.1"/>
    </source>
</evidence>
<evidence type="ECO:0000259" key="9">
    <source>
        <dbReference type="Pfam" id="PF02799"/>
    </source>
</evidence>
<gene>
    <name evidence="11" type="primary">LOC117140910</name>
</gene>
<feature type="domain" description="Glycylpeptide N-tetradecanoyltransferase C-terminal" evidence="9">
    <location>
        <begin position="284"/>
        <end position="463"/>
    </location>
</feature>
<feature type="region of interest" description="Disordered" evidence="7">
    <location>
        <begin position="41"/>
        <end position="65"/>
    </location>
</feature>
<dbReference type="EC" id="2.3.1.97" evidence="2 5"/>
<dbReference type="SUPFAM" id="SSF55729">
    <property type="entry name" value="Acyl-CoA N-acyltransferases (Nat)"/>
    <property type="match status" value="2"/>
</dbReference>
<keyword evidence="3 5" id="KW-0808">Transferase</keyword>
<evidence type="ECO:0000259" key="8">
    <source>
        <dbReference type="Pfam" id="PF01233"/>
    </source>
</evidence>
<dbReference type="FunFam" id="3.40.630.170:FF:000001">
    <property type="entry name" value="Glycylpeptide N-tetradecanoyltransferase"/>
    <property type="match status" value="1"/>
</dbReference>
<reference evidence="11" key="1">
    <citation type="submission" date="2025-08" db="UniProtKB">
        <authorList>
            <consortium name="RefSeq"/>
        </authorList>
    </citation>
    <scope>IDENTIFICATION</scope>
    <source>
        <strain evidence="11">Mau12</strain>
        <tissue evidence="11">Whole Body</tissue>
    </source>
</reference>
<dbReference type="GeneID" id="117140910"/>
<comment type="function">
    <text evidence="5">Adds a myristoyl group to the N-terminal glycine residue of certain cellular proteins.</text>
</comment>
<organism evidence="10 11">
    <name type="scientific">Drosophila mauritiana</name>
    <name type="common">Fruit fly</name>
    <dbReference type="NCBI Taxonomy" id="7226"/>
    <lineage>
        <taxon>Eukaryota</taxon>
        <taxon>Metazoa</taxon>
        <taxon>Ecdysozoa</taxon>
        <taxon>Arthropoda</taxon>
        <taxon>Hexapoda</taxon>
        <taxon>Insecta</taxon>
        <taxon>Pterygota</taxon>
        <taxon>Neoptera</taxon>
        <taxon>Endopterygota</taxon>
        <taxon>Diptera</taxon>
        <taxon>Brachycera</taxon>
        <taxon>Muscomorpha</taxon>
        <taxon>Ephydroidea</taxon>
        <taxon>Drosophilidae</taxon>
        <taxon>Drosophila</taxon>
        <taxon>Sophophora</taxon>
    </lineage>
</organism>
<dbReference type="InterPro" id="IPR022678">
    <property type="entry name" value="NMT_CS"/>
</dbReference>
<evidence type="ECO:0000256" key="3">
    <source>
        <dbReference type="ARBA" id="ARBA00022679"/>
    </source>
</evidence>
<proteinExistence type="inferred from homology"/>
<dbReference type="PROSITE" id="PS00975">
    <property type="entry name" value="NMT_1"/>
    <property type="match status" value="1"/>
</dbReference>
<evidence type="ECO:0000256" key="6">
    <source>
        <dbReference type="RuleBase" id="RU004178"/>
    </source>
</evidence>
<accession>A0A6P8JUN8</accession>
<evidence type="ECO:0000256" key="4">
    <source>
        <dbReference type="ARBA" id="ARBA00023315"/>
    </source>
</evidence>
<dbReference type="PANTHER" id="PTHR11377">
    <property type="entry name" value="N-MYRISTOYL TRANSFERASE"/>
    <property type="match status" value="1"/>
</dbReference>
<dbReference type="AlphaFoldDB" id="A0A6P8JUN8"/>
<evidence type="ECO:0000256" key="5">
    <source>
        <dbReference type="RuleBase" id="RU000586"/>
    </source>
</evidence>
<sequence>MPNENAEDLSGQELKQKAKEVADASEAMLEKVVAGLNIQDTASTSSAGNEDAEQPDGAKNEASVSANASKQALLQAVSDAMASTRQMAKKFAFWSTQPVTKLDEQVTTNECIEPNKEISEIRALPYTLPGGFKWVTLDLNDANDLKELYTLLNENYVEDDDAMFRFDYQPEFLKWSLQPPGWKRDWHVGVRVEKSGKLVGFISAIPSKLKSYDKVLKVVDINFLCVHKKLRSKRVAPVLIREITRRVNLTGIFQAAYTAGVVLPTPVATCRYWHRSLNPKKLVDVRFSHLARNMTMQRTMKLYKLPDQPKTKGYRRITAKDMDKAHKLLEDYLKRFQLSPVFSKEEFRHWFTPKEGIIDCFVVADEKGNITDLTSYYCLPSSVMHHPVHKTVRAAYSFYNVSTKTPWLDLMNDALISARNVQMDVYNALDLMENKKYFAPLKFGAGDGNLQYYLYNWRCPSMQPEEIALILM</sequence>
<evidence type="ECO:0000256" key="2">
    <source>
        <dbReference type="ARBA" id="ARBA00012923"/>
    </source>
</evidence>
<dbReference type="InterPro" id="IPR022677">
    <property type="entry name" value="NMT_C"/>
</dbReference>
<feature type="region of interest" description="Disordered" evidence="7">
    <location>
        <begin position="1"/>
        <end position="23"/>
    </location>
</feature>
<dbReference type="RefSeq" id="XP_033159975.1">
    <property type="nucleotide sequence ID" value="XM_033304084.1"/>
</dbReference>
<dbReference type="GO" id="GO:0004379">
    <property type="term" value="F:glycylpeptide N-tetradecanoyltransferase activity"/>
    <property type="evidence" value="ECO:0007669"/>
    <property type="project" value="UniProtKB-EC"/>
</dbReference>
<comment type="similarity">
    <text evidence="1 6">Belongs to the NMT family.</text>
</comment>
<dbReference type="FunFam" id="3.40.630.30:FF:000042">
    <property type="entry name" value="Glycylpeptide N-tetradecanoyltransferase"/>
    <property type="match status" value="1"/>
</dbReference>
<feature type="domain" description="Glycylpeptide N-tetradecanoyltransferase N-terminal" evidence="8">
    <location>
        <begin position="112"/>
        <end position="270"/>
    </location>
</feature>
<dbReference type="InterPro" id="IPR022676">
    <property type="entry name" value="NMT_N"/>
</dbReference>
<comment type="catalytic activity">
    <reaction evidence="5">
        <text>N-terminal glycyl-[protein] + tetradecanoyl-CoA = N-tetradecanoylglycyl-[protein] + CoA + H(+)</text>
        <dbReference type="Rhea" id="RHEA:15521"/>
        <dbReference type="Rhea" id="RHEA-COMP:12666"/>
        <dbReference type="Rhea" id="RHEA-COMP:12667"/>
        <dbReference type="ChEBI" id="CHEBI:15378"/>
        <dbReference type="ChEBI" id="CHEBI:57287"/>
        <dbReference type="ChEBI" id="CHEBI:57385"/>
        <dbReference type="ChEBI" id="CHEBI:64723"/>
        <dbReference type="ChEBI" id="CHEBI:133050"/>
        <dbReference type="EC" id="2.3.1.97"/>
    </reaction>
</comment>
<evidence type="ECO:0000256" key="7">
    <source>
        <dbReference type="SAM" id="MobiDB-lite"/>
    </source>
</evidence>
<evidence type="ECO:0000313" key="10">
    <source>
        <dbReference type="Proteomes" id="UP000515162"/>
    </source>
</evidence>
<dbReference type="Proteomes" id="UP000515162">
    <property type="component" value="Chromosome 3L"/>
</dbReference>
<dbReference type="Gene3D" id="3.40.630.170">
    <property type="match status" value="1"/>
</dbReference>
<dbReference type="Pfam" id="PF02799">
    <property type="entry name" value="NMT_C"/>
    <property type="match status" value="1"/>
</dbReference>
<protein>
    <recommendedName>
        <fullName evidence="2 5">Glycylpeptide N-tetradecanoyltransferase</fullName>
        <ecNumber evidence="2 5">2.3.1.97</ecNumber>
    </recommendedName>
</protein>
<dbReference type="GO" id="GO:0005737">
    <property type="term" value="C:cytoplasm"/>
    <property type="evidence" value="ECO:0007669"/>
    <property type="project" value="TreeGrafter"/>
</dbReference>
<dbReference type="PROSITE" id="PS00976">
    <property type="entry name" value="NMT_2"/>
    <property type="match status" value="1"/>
</dbReference>
<evidence type="ECO:0000256" key="1">
    <source>
        <dbReference type="ARBA" id="ARBA00009469"/>
    </source>
</evidence>
<dbReference type="InterPro" id="IPR016181">
    <property type="entry name" value="Acyl_CoA_acyltransferase"/>
</dbReference>
<dbReference type="PANTHER" id="PTHR11377:SF5">
    <property type="entry name" value="GLYCYLPEPTIDE N-TETRADECANOYLTRANSFERASE"/>
    <property type="match status" value="1"/>
</dbReference>
<dbReference type="InterPro" id="IPR000903">
    <property type="entry name" value="NMT"/>
</dbReference>